<dbReference type="GO" id="GO:0016020">
    <property type="term" value="C:membrane"/>
    <property type="evidence" value="ECO:0007669"/>
    <property type="project" value="UniProtKB-SubCell"/>
</dbReference>
<feature type="transmembrane region" description="Helical" evidence="6">
    <location>
        <begin position="212"/>
        <end position="231"/>
    </location>
</feature>
<reference evidence="7 8" key="1">
    <citation type="submission" date="2020-01" db="EMBL/GenBank/DDBJ databases">
        <title>Genomes assembled from Gulf of Kutch pelagic sediment metagenomes.</title>
        <authorList>
            <person name="Chandrashekar M."/>
            <person name="Mahajan M.S."/>
            <person name="Dave K.J."/>
            <person name="Vatsa P."/>
            <person name="Nathani N.M."/>
        </authorList>
    </citation>
    <scope>NUCLEOTIDE SEQUENCE [LARGE SCALE GENOMIC DNA]</scope>
    <source>
        <strain evidence="7">KS3-K002</strain>
    </source>
</reference>
<organism evidence="7 8">
    <name type="scientific">Candidatus Kutchimonas denitrificans</name>
    <dbReference type="NCBI Taxonomy" id="3056748"/>
    <lineage>
        <taxon>Bacteria</taxon>
        <taxon>Pseudomonadati</taxon>
        <taxon>Gemmatimonadota</taxon>
        <taxon>Gemmatimonadia</taxon>
        <taxon>Candidatus Palauibacterales</taxon>
        <taxon>Candidatus Palauibacteraceae</taxon>
        <taxon>Candidatus Kutchimonas</taxon>
    </lineage>
</organism>
<comment type="subcellular location">
    <subcellularLocation>
        <location evidence="1">Membrane</location>
        <topology evidence="1">Multi-pass membrane protein</topology>
    </subcellularLocation>
</comment>
<feature type="transmembrane region" description="Helical" evidence="6">
    <location>
        <begin position="251"/>
        <end position="276"/>
    </location>
</feature>
<gene>
    <name evidence="7" type="ORF">GWO12_16705</name>
</gene>
<dbReference type="EMBL" id="JAACAK010000142">
    <property type="protein sequence ID" value="NIR76720.1"/>
    <property type="molecule type" value="Genomic_DNA"/>
</dbReference>
<evidence type="ECO:0000256" key="1">
    <source>
        <dbReference type="ARBA" id="ARBA00004141"/>
    </source>
</evidence>
<dbReference type="PANTHER" id="PTHR21716">
    <property type="entry name" value="TRANSMEMBRANE PROTEIN"/>
    <property type="match status" value="1"/>
</dbReference>
<dbReference type="GO" id="GO:0055085">
    <property type="term" value="P:transmembrane transport"/>
    <property type="evidence" value="ECO:0007669"/>
    <property type="project" value="TreeGrafter"/>
</dbReference>
<keyword evidence="4 6" id="KW-1133">Transmembrane helix</keyword>
<evidence type="ECO:0000256" key="6">
    <source>
        <dbReference type="SAM" id="Phobius"/>
    </source>
</evidence>
<accession>A0AAE4ZDM7</accession>
<evidence type="ECO:0000256" key="5">
    <source>
        <dbReference type="ARBA" id="ARBA00023136"/>
    </source>
</evidence>
<comment type="caution">
    <text evidence="7">The sequence shown here is derived from an EMBL/GenBank/DDBJ whole genome shotgun (WGS) entry which is preliminary data.</text>
</comment>
<proteinExistence type="inferred from homology"/>
<keyword evidence="3 6" id="KW-0812">Transmembrane</keyword>
<dbReference type="Proteomes" id="UP000702544">
    <property type="component" value="Unassembled WGS sequence"/>
</dbReference>
<evidence type="ECO:0000313" key="8">
    <source>
        <dbReference type="Proteomes" id="UP000702544"/>
    </source>
</evidence>
<feature type="transmembrane region" description="Helical" evidence="6">
    <location>
        <begin position="176"/>
        <end position="205"/>
    </location>
</feature>
<dbReference type="InterPro" id="IPR002549">
    <property type="entry name" value="AI-2E-like"/>
</dbReference>
<name>A0AAE4ZDM7_9BACT</name>
<comment type="similarity">
    <text evidence="2">Belongs to the autoinducer-2 exporter (AI-2E) (TC 2.A.86) family.</text>
</comment>
<evidence type="ECO:0000313" key="7">
    <source>
        <dbReference type="EMBL" id="NIR76720.1"/>
    </source>
</evidence>
<evidence type="ECO:0000256" key="3">
    <source>
        <dbReference type="ARBA" id="ARBA00022692"/>
    </source>
</evidence>
<evidence type="ECO:0000256" key="4">
    <source>
        <dbReference type="ARBA" id="ARBA00022989"/>
    </source>
</evidence>
<feature type="transmembrane region" description="Helical" evidence="6">
    <location>
        <begin position="94"/>
        <end position="126"/>
    </location>
</feature>
<protein>
    <submittedName>
        <fullName evidence="7">AI-2E family transporter</fullName>
    </submittedName>
</protein>
<dbReference type="Pfam" id="PF01594">
    <property type="entry name" value="AI-2E_transport"/>
    <property type="match status" value="1"/>
</dbReference>
<sequence>MEKWLKLPRAVTLASIALLAVLLLAAAARFGGPRIVDQANQLGESLPAAIESVRSGVMQVDWLRSYFDEAPSLERLLTPGSGIMGRITGIFSSAVGVILGGLFVLFVGIFVAANPGTYVGGALHLLAADRRERAREVLGLTGRALRWWLLGRLASMVVVGGLTLIGLLIVDIPLALILALLAGLLSFVPIVGPVLAFVPAVLVGLLEGPLTALYVAIVYLAVQVLESNLITPLIQKQAVFLPPGATLVAQFLMAVLFGWIGLFLSTPLAVVVIVLVQTLYVEDVVGGQVTVLGQHGAA</sequence>
<evidence type="ECO:0000256" key="2">
    <source>
        <dbReference type="ARBA" id="ARBA00009773"/>
    </source>
</evidence>
<dbReference type="AlphaFoldDB" id="A0AAE4ZDM7"/>
<dbReference type="PANTHER" id="PTHR21716:SF62">
    <property type="entry name" value="TRANSPORT PROTEIN YDBI-RELATED"/>
    <property type="match status" value="1"/>
</dbReference>
<feature type="transmembrane region" description="Helical" evidence="6">
    <location>
        <begin position="147"/>
        <end position="170"/>
    </location>
</feature>
<keyword evidence="5 6" id="KW-0472">Membrane</keyword>